<protein>
    <submittedName>
        <fullName evidence="2">Uncharacterized protein</fullName>
    </submittedName>
</protein>
<evidence type="ECO:0000313" key="2">
    <source>
        <dbReference type="EMBL" id="CAE0694090.1"/>
    </source>
</evidence>
<reference evidence="3" key="2">
    <citation type="submission" date="2021-11" db="EMBL/GenBank/DDBJ databases">
        <authorList>
            <consortium name="Genoscope - CEA"/>
            <person name="William W."/>
        </authorList>
    </citation>
    <scope>NUCLEOTIDE SEQUENCE</scope>
</reference>
<evidence type="ECO:0000313" key="3">
    <source>
        <dbReference type="EMBL" id="CAH0377922.1"/>
    </source>
</evidence>
<sequence length="160" mass="16858">MNRLLSALCVVGALSFAPQAALPSRCVTLHASAADIEALSARLGDAAVLESMFLVDGAPRQFLRREQFVSGLVDAAGPALSADAAYECWLAFGGSPRPATKKKEDKGFFGNFVAQIAENAGGVKDTREKDQWGNPISGMTVIDQAVITSEQRAVLASMSK</sequence>
<name>A0A7S3ZUE7_9STRA</name>
<dbReference type="AlphaFoldDB" id="A0A7S3ZUE7"/>
<dbReference type="EMBL" id="HBIW01011144">
    <property type="protein sequence ID" value="CAE0694090.1"/>
    <property type="molecule type" value="Transcribed_RNA"/>
</dbReference>
<evidence type="ECO:0000256" key="1">
    <source>
        <dbReference type="SAM" id="SignalP"/>
    </source>
</evidence>
<feature type="signal peptide" evidence="1">
    <location>
        <begin position="1"/>
        <end position="23"/>
    </location>
</feature>
<organism evidence="2">
    <name type="scientific">Pelagomonas calceolata</name>
    <dbReference type="NCBI Taxonomy" id="35677"/>
    <lineage>
        <taxon>Eukaryota</taxon>
        <taxon>Sar</taxon>
        <taxon>Stramenopiles</taxon>
        <taxon>Ochrophyta</taxon>
        <taxon>Pelagophyceae</taxon>
        <taxon>Pelagomonadales</taxon>
        <taxon>Pelagomonadaceae</taxon>
        <taxon>Pelagomonas</taxon>
    </lineage>
</organism>
<reference evidence="2" key="1">
    <citation type="submission" date="2021-01" db="EMBL/GenBank/DDBJ databases">
        <authorList>
            <person name="Corre E."/>
            <person name="Pelletier E."/>
            <person name="Niang G."/>
            <person name="Scheremetjew M."/>
            <person name="Finn R."/>
            <person name="Kale V."/>
            <person name="Holt S."/>
            <person name="Cochrane G."/>
            <person name="Meng A."/>
            <person name="Brown T."/>
            <person name="Cohen L."/>
        </authorList>
    </citation>
    <scope>NUCLEOTIDE SEQUENCE</scope>
    <source>
        <strain evidence="2">CCMP1756</strain>
    </source>
</reference>
<gene>
    <name evidence="2" type="ORF">PCAL00307_LOCUS9526</name>
    <name evidence="3" type="ORF">PECAL_5P24390</name>
</gene>
<dbReference type="EMBL" id="CAKKNE010000005">
    <property type="protein sequence ID" value="CAH0377922.1"/>
    <property type="molecule type" value="Genomic_DNA"/>
</dbReference>
<dbReference type="Proteomes" id="UP000789595">
    <property type="component" value="Unassembled WGS sequence"/>
</dbReference>
<accession>A0A7S3ZUE7</accession>
<keyword evidence="4" id="KW-1185">Reference proteome</keyword>
<proteinExistence type="predicted"/>
<feature type="chain" id="PRO_5036212294" evidence="1">
    <location>
        <begin position="24"/>
        <end position="160"/>
    </location>
</feature>
<keyword evidence="1" id="KW-0732">Signal</keyword>
<evidence type="ECO:0000313" key="4">
    <source>
        <dbReference type="Proteomes" id="UP000789595"/>
    </source>
</evidence>
<dbReference type="OrthoDB" id="10597119at2759"/>